<dbReference type="HOGENOM" id="CLU_012893_1_2_1"/>
<comment type="similarity">
    <text evidence="2">Belongs to the multi antimicrobial extrusion (MATE) (TC 2.A.66.1) family.</text>
</comment>
<keyword evidence="3 7" id="KW-0812">Transmembrane</keyword>
<keyword evidence="5 7" id="KW-0472">Membrane</keyword>
<dbReference type="CDD" id="cd13132">
    <property type="entry name" value="MATE_eukaryotic"/>
    <property type="match status" value="1"/>
</dbReference>
<dbReference type="NCBIfam" id="TIGR00797">
    <property type="entry name" value="matE"/>
    <property type="match status" value="1"/>
</dbReference>
<name>G8ZV35_TORDE</name>
<evidence type="ECO:0000256" key="6">
    <source>
        <dbReference type="SAM" id="MobiDB-lite"/>
    </source>
</evidence>
<evidence type="ECO:0000256" key="4">
    <source>
        <dbReference type="ARBA" id="ARBA00022989"/>
    </source>
</evidence>
<evidence type="ECO:0000256" key="3">
    <source>
        <dbReference type="ARBA" id="ARBA00022692"/>
    </source>
</evidence>
<dbReference type="GeneID" id="11503880"/>
<feature type="transmembrane region" description="Helical" evidence="7">
    <location>
        <begin position="330"/>
        <end position="351"/>
    </location>
</feature>
<dbReference type="KEGG" id="tdl:TDEL_0E02360"/>
<dbReference type="FunCoup" id="G8ZV35">
    <property type="interactions" value="142"/>
</dbReference>
<dbReference type="InParanoid" id="G8ZV35"/>
<evidence type="ECO:0000313" key="8">
    <source>
        <dbReference type="EMBL" id="CCE92479.1"/>
    </source>
</evidence>
<feature type="region of interest" description="Disordered" evidence="6">
    <location>
        <begin position="87"/>
        <end position="114"/>
    </location>
</feature>
<feature type="transmembrane region" description="Helical" evidence="7">
    <location>
        <begin position="617"/>
        <end position="639"/>
    </location>
</feature>
<dbReference type="GO" id="GO:0015297">
    <property type="term" value="F:antiporter activity"/>
    <property type="evidence" value="ECO:0007669"/>
    <property type="project" value="InterPro"/>
</dbReference>
<organism evidence="8 9">
    <name type="scientific">Torulaspora delbrueckii</name>
    <name type="common">Yeast</name>
    <name type="synonym">Candida colliculosa</name>
    <dbReference type="NCBI Taxonomy" id="4950"/>
    <lineage>
        <taxon>Eukaryota</taxon>
        <taxon>Fungi</taxon>
        <taxon>Dikarya</taxon>
        <taxon>Ascomycota</taxon>
        <taxon>Saccharomycotina</taxon>
        <taxon>Saccharomycetes</taxon>
        <taxon>Saccharomycetales</taxon>
        <taxon>Saccharomycetaceae</taxon>
        <taxon>Torulaspora</taxon>
    </lineage>
</organism>
<keyword evidence="4 7" id="KW-1133">Transmembrane helix</keyword>
<evidence type="ECO:0000313" key="9">
    <source>
        <dbReference type="Proteomes" id="UP000005627"/>
    </source>
</evidence>
<evidence type="ECO:0000256" key="5">
    <source>
        <dbReference type="ARBA" id="ARBA00023136"/>
    </source>
</evidence>
<dbReference type="Pfam" id="PF01554">
    <property type="entry name" value="MatE"/>
    <property type="match status" value="2"/>
</dbReference>
<dbReference type="EMBL" id="HE616746">
    <property type="protein sequence ID" value="CCE92479.1"/>
    <property type="molecule type" value="Genomic_DNA"/>
</dbReference>
<evidence type="ECO:0000256" key="2">
    <source>
        <dbReference type="ARBA" id="ARBA00010199"/>
    </source>
</evidence>
<dbReference type="GO" id="GO:0016020">
    <property type="term" value="C:membrane"/>
    <property type="evidence" value="ECO:0007669"/>
    <property type="project" value="UniProtKB-SubCell"/>
</dbReference>
<feature type="compositionally biased region" description="Polar residues" evidence="6">
    <location>
        <begin position="97"/>
        <end position="111"/>
    </location>
</feature>
<dbReference type="GO" id="GO:1990961">
    <property type="term" value="P:xenobiotic detoxification by transmembrane export across the plasma membrane"/>
    <property type="evidence" value="ECO:0007669"/>
    <property type="project" value="InterPro"/>
</dbReference>
<dbReference type="InterPro" id="IPR045069">
    <property type="entry name" value="MATE_euk"/>
</dbReference>
<feature type="transmembrane region" description="Helical" evidence="7">
    <location>
        <begin position="478"/>
        <end position="498"/>
    </location>
</feature>
<sequence length="684" mass="76364">MAGILSKTLSEVHPTLRTNGMGIGNTHRRISLGFFPVNKKNPLVRKYRRKHAKADQRSYLSLGDDFGSSVHEPNLYLREMVDEENTIDEEDGGELSRTVSLPSRVSETPDVSSPDLDWILQEHERRYSSAYNSDNEEPQEYDSFNRLYGRDLDYDEFMHRLQAQKVAGDQERTRKVRRPSYISVTSRGSIPMIYQQYRDRESEDFGHETVTFESEAKVLAGYSFPLIFTFLLEQIFPMVCSLTVGHLGKNELAAVSLASMTSNITLAVFGGIATSLDTLCPQAYGSGRYYSVGVHLQRCIALSMVIYIPFAFFWYFSEFFLSFVVPEKELIALTAKFLRVLILGAPAYILFENLKRFLQAQGIFDAGIYVLAICAPSNVLISYLLVWNKYIGVGFIGSAIAVVINFWLMFILLLCYTIFVNGKRCWGGFTKKALTHWKDLSHLAISGIIMLEAEELSYELLTLFSAYFGTSYLAAQSAVSTMSALLYMVPFAIGIATSTRIGNFIGSKRPDCAQLSSKIGIGFACIGGLTNCCLLVFSRNFIANIFSKDEEVIALIRQILPVVGIVQNFDSLNAVAGACLRGQGMQALGSIVNLVVYYLFAIPLALVLSSLAGLKLYGLWIGIGSGMLAIGVIEAYYVLFPNWERIMNYAEMLKETEEDEDSDANSYFTDSDDDPDETSHLLAN</sequence>
<feature type="region of interest" description="Disordered" evidence="6">
    <location>
        <begin position="658"/>
        <end position="684"/>
    </location>
</feature>
<feature type="transmembrane region" description="Helical" evidence="7">
    <location>
        <begin position="591"/>
        <end position="611"/>
    </location>
</feature>
<reference evidence="8 9" key="1">
    <citation type="journal article" date="2011" name="Proc. Natl. Acad. Sci. U.S.A.">
        <title>Evolutionary erosion of yeast sex chromosomes by mating-type switching accidents.</title>
        <authorList>
            <person name="Gordon J.L."/>
            <person name="Armisen D."/>
            <person name="Proux-Wera E."/>
            <person name="Oheigeartaigh S.S."/>
            <person name="Byrne K.P."/>
            <person name="Wolfe K.H."/>
        </authorList>
    </citation>
    <scope>NUCLEOTIDE SEQUENCE [LARGE SCALE GENOMIC DNA]</scope>
    <source>
        <strain evidence="9">ATCC 10662 / CBS 1146 / NBRC 0425 / NCYC 2629 / NRRL Y-866</strain>
    </source>
</reference>
<dbReference type="OrthoDB" id="2126698at2759"/>
<dbReference type="PANTHER" id="PTHR11206">
    <property type="entry name" value="MULTIDRUG RESISTANCE PROTEIN"/>
    <property type="match status" value="1"/>
</dbReference>
<feature type="transmembrane region" description="Helical" evidence="7">
    <location>
        <begin position="391"/>
        <end position="419"/>
    </location>
</feature>
<gene>
    <name evidence="8" type="primary">TDEL0E02360</name>
    <name evidence="8" type="ORF">TDEL_0E02360</name>
</gene>
<dbReference type="eggNOG" id="KOG1347">
    <property type="taxonomic scope" value="Eukaryota"/>
</dbReference>
<dbReference type="STRING" id="1076872.G8ZV35"/>
<protein>
    <submittedName>
        <fullName evidence="8">Uncharacterized protein</fullName>
    </submittedName>
</protein>
<dbReference type="GO" id="GO:0042910">
    <property type="term" value="F:xenobiotic transmembrane transporter activity"/>
    <property type="evidence" value="ECO:0007669"/>
    <property type="project" value="InterPro"/>
</dbReference>
<feature type="transmembrane region" description="Helical" evidence="7">
    <location>
        <begin position="299"/>
        <end position="324"/>
    </location>
</feature>
<proteinExistence type="inferred from homology"/>
<dbReference type="AlphaFoldDB" id="G8ZV35"/>
<dbReference type="RefSeq" id="XP_003681690.1">
    <property type="nucleotide sequence ID" value="XM_003681642.1"/>
</dbReference>
<keyword evidence="9" id="KW-1185">Reference proteome</keyword>
<evidence type="ECO:0000256" key="7">
    <source>
        <dbReference type="SAM" id="Phobius"/>
    </source>
</evidence>
<comment type="subcellular location">
    <subcellularLocation>
        <location evidence="1">Membrane</location>
        <topology evidence="1">Multi-pass membrane protein</topology>
    </subcellularLocation>
</comment>
<dbReference type="Proteomes" id="UP000005627">
    <property type="component" value="Chromosome 5"/>
</dbReference>
<feature type="transmembrane region" description="Helical" evidence="7">
    <location>
        <begin position="519"/>
        <end position="538"/>
    </location>
</feature>
<accession>G8ZV35</accession>
<feature type="transmembrane region" description="Helical" evidence="7">
    <location>
        <begin position="363"/>
        <end position="385"/>
    </location>
</feature>
<evidence type="ECO:0000256" key="1">
    <source>
        <dbReference type="ARBA" id="ARBA00004141"/>
    </source>
</evidence>
<dbReference type="InterPro" id="IPR002528">
    <property type="entry name" value="MATE_fam"/>
</dbReference>